<dbReference type="Gene3D" id="3.30.420.40">
    <property type="match status" value="2"/>
</dbReference>
<dbReference type="CDD" id="cd07772">
    <property type="entry name" value="ASKHA_NBD_FGGY_NaCK-like"/>
    <property type="match status" value="1"/>
</dbReference>
<dbReference type="AlphaFoldDB" id="A0AA37SSY5"/>
<dbReference type="SUPFAM" id="SSF53067">
    <property type="entry name" value="Actin-like ATPase domain"/>
    <property type="match status" value="2"/>
</dbReference>
<dbReference type="InterPro" id="IPR043129">
    <property type="entry name" value="ATPase_NBD"/>
</dbReference>
<dbReference type="PANTHER" id="PTHR10196">
    <property type="entry name" value="SUGAR KINASE"/>
    <property type="match status" value="1"/>
</dbReference>
<evidence type="ECO:0000259" key="4">
    <source>
        <dbReference type="Pfam" id="PF00370"/>
    </source>
</evidence>
<dbReference type="Proteomes" id="UP001156666">
    <property type="component" value="Unassembled WGS sequence"/>
</dbReference>
<reference evidence="6" key="1">
    <citation type="journal article" date="2014" name="Int. J. Syst. Evol. Microbiol.">
        <title>Complete genome sequence of Corynebacterium casei LMG S-19264T (=DSM 44701T), isolated from a smear-ripened cheese.</title>
        <authorList>
            <consortium name="US DOE Joint Genome Institute (JGI-PGF)"/>
            <person name="Walter F."/>
            <person name="Albersmeier A."/>
            <person name="Kalinowski J."/>
            <person name="Ruckert C."/>
        </authorList>
    </citation>
    <scope>NUCLEOTIDE SEQUENCE</scope>
    <source>
        <strain evidence="6">NBRC 108769</strain>
    </source>
</reference>
<proteinExistence type="inferred from homology"/>
<evidence type="ECO:0000313" key="6">
    <source>
        <dbReference type="EMBL" id="GLR18979.1"/>
    </source>
</evidence>
<dbReference type="EMBL" id="BSOH01000023">
    <property type="protein sequence ID" value="GLR18979.1"/>
    <property type="molecule type" value="Genomic_DNA"/>
</dbReference>
<dbReference type="GO" id="GO:0005829">
    <property type="term" value="C:cytosol"/>
    <property type="evidence" value="ECO:0007669"/>
    <property type="project" value="TreeGrafter"/>
</dbReference>
<accession>A0AA37SSY5</accession>
<keyword evidence="7" id="KW-1185">Reference proteome</keyword>
<feature type="domain" description="Carbohydrate kinase FGGY C-terminal" evidence="5">
    <location>
        <begin position="245"/>
        <end position="304"/>
    </location>
</feature>
<dbReference type="Pfam" id="PF00370">
    <property type="entry name" value="FGGY_N"/>
    <property type="match status" value="1"/>
</dbReference>
<comment type="similarity">
    <text evidence="1">Belongs to the FGGY kinase family.</text>
</comment>
<keyword evidence="2" id="KW-0808">Transferase</keyword>
<dbReference type="GO" id="GO:0004370">
    <property type="term" value="F:glycerol kinase activity"/>
    <property type="evidence" value="ECO:0007669"/>
    <property type="project" value="TreeGrafter"/>
</dbReference>
<dbReference type="Pfam" id="PF21546">
    <property type="entry name" value="FGGY_C_2"/>
    <property type="match status" value="1"/>
</dbReference>
<dbReference type="GO" id="GO:0006071">
    <property type="term" value="P:glycerol metabolic process"/>
    <property type="evidence" value="ECO:0007669"/>
    <property type="project" value="TreeGrafter"/>
</dbReference>
<evidence type="ECO:0000256" key="2">
    <source>
        <dbReference type="ARBA" id="ARBA00022679"/>
    </source>
</evidence>
<name>A0AA37SSY5_9BACT</name>
<dbReference type="RefSeq" id="WP_235292924.1">
    <property type="nucleotide sequence ID" value="NZ_BSOH01000023.1"/>
</dbReference>
<keyword evidence="3" id="KW-0418">Kinase</keyword>
<feature type="domain" description="Carbohydrate kinase FGGY N-terminal" evidence="4">
    <location>
        <begin position="7"/>
        <end position="210"/>
    </location>
</feature>
<evidence type="ECO:0000259" key="5">
    <source>
        <dbReference type="Pfam" id="PF21546"/>
    </source>
</evidence>
<organism evidence="6 7">
    <name type="scientific">Portibacter lacus</name>
    <dbReference type="NCBI Taxonomy" id="1099794"/>
    <lineage>
        <taxon>Bacteria</taxon>
        <taxon>Pseudomonadati</taxon>
        <taxon>Bacteroidota</taxon>
        <taxon>Saprospiria</taxon>
        <taxon>Saprospirales</taxon>
        <taxon>Haliscomenobacteraceae</taxon>
        <taxon>Portibacter</taxon>
    </lineage>
</organism>
<evidence type="ECO:0000313" key="7">
    <source>
        <dbReference type="Proteomes" id="UP001156666"/>
    </source>
</evidence>
<evidence type="ECO:0008006" key="8">
    <source>
        <dbReference type="Google" id="ProtNLM"/>
    </source>
</evidence>
<comment type="caution">
    <text evidence="6">The sequence shown here is derived from an EMBL/GenBank/DDBJ whole genome shotgun (WGS) entry which is preliminary data.</text>
</comment>
<dbReference type="PANTHER" id="PTHR10196:SF69">
    <property type="entry name" value="GLYCEROL KINASE"/>
    <property type="match status" value="1"/>
</dbReference>
<reference evidence="6" key="2">
    <citation type="submission" date="2023-01" db="EMBL/GenBank/DDBJ databases">
        <title>Draft genome sequence of Portibacter lacus strain NBRC 108769.</title>
        <authorList>
            <person name="Sun Q."/>
            <person name="Mori K."/>
        </authorList>
    </citation>
    <scope>NUCLEOTIDE SEQUENCE</scope>
    <source>
        <strain evidence="6">NBRC 108769</strain>
    </source>
</reference>
<evidence type="ECO:0000256" key="3">
    <source>
        <dbReference type="ARBA" id="ARBA00022777"/>
    </source>
</evidence>
<dbReference type="InterPro" id="IPR018484">
    <property type="entry name" value="FGGY_N"/>
</dbReference>
<gene>
    <name evidence="6" type="ORF">GCM10007940_35950</name>
</gene>
<sequence length="451" mass="52148">MTKVTAIFDIGKTNKKFFLFDQRYQEVYRDYITFPEIVDEDGHPTDNLAAITEWIKSMFEQIKDSQKFDIKAINFSTYGASLVHLDRNGEPIAPLYNYTKEFPEDLKEQFFAKYGPEEKFELETASPYSGFLNSGLQLYWLKYTKPEVFQKIKFSLHLPQYISYLFTDIPLSDYTSLGCHTGLWDFSKKDYHRWVYEEEIDRLLPPLVTADTSLNTNYFGRQFKIGVGIHDSSSAMLPYIMSQKSKFTLLSTGTWSVALTPGNDEPFSKADLAVDSLNYMRIDGKPVRASRLFLGNEYKVQVQKLSAYFNKEYGYHRDVKFDDALYDQLTKKNKRQFHFESIPNFSTIESTNYQSMVSFEEGFHQLMIELMEHQLIALSAAIGSKEIKKLFVDGGFADNDIFINLLSMHYPELKIRTTKSPLGSALGAAMVISDKEIPGKFLKKHYKLKKI</sequence>
<evidence type="ECO:0000256" key="1">
    <source>
        <dbReference type="ARBA" id="ARBA00009156"/>
    </source>
</evidence>
<dbReference type="InterPro" id="IPR049382">
    <property type="entry name" value="FGGY_C_2"/>
</dbReference>
<protein>
    <recommendedName>
        <fullName evidence="8">Carbohydrate kinase</fullName>
    </recommendedName>
</protein>